<evidence type="ECO:0000313" key="2">
    <source>
        <dbReference type="Proteomes" id="UP000617051"/>
    </source>
</evidence>
<dbReference type="EMBL" id="MN029011">
    <property type="protein sequence ID" value="QEA09799.1"/>
    <property type="molecule type" value="Genomic_DNA"/>
</dbReference>
<dbReference type="RefSeq" id="YP_010671751.1">
    <property type="nucleotide sequence ID" value="NC_070970.1"/>
</dbReference>
<dbReference type="GeneID" id="77948006"/>
<dbReference type="KEGG" id="vg:77948006"/>
<evidence type="ECO:0000313" key="1">
    <source>
        <dbReference type="EMBL" id="QEA09799.1"/>
    </source>
</evidence>
<dbReference type="Proteomes" id="UP000617051">
    <property type="component" value="Segment"/>
</dbReference>
<reference evidence="1 2" key="1">
    <citation type="journal article" date="2020" name="Phage (New Rochelle)">
        <title>A New High-Throughput Screening Method for Phages: Enabling Crude Isolation and Fast Identification of Diverse Phages with Therapeutic Potential.</title>
        <authorList>
            <person name="Olsen N.S."/>
            <person name="Hendriksen N.B."/>
            <person name="Hansen L.H."/>
            <person name="Kot W."/>
        </authorList>
    </citation>
    <scope>NUCLEOTIDE SEQUENCE [LARGE SCALE GENOMIC DNA]</scope>
</reference>
<sequence>MQRNIHFRISGFVSRTKKPARWRAWLRVQGVPHCQAQDQAGYCKQTHANHG</sequence>
<name>A0A7S5AYY7_9CAUD</name>
<accession>A0A7S5AYY7</accession>
<protein>
    <submittedName>
        <fullName evidence="1">Uncharacterized protein</fullName>
    </submittedName>
</protein>
<organism evidence="1 2">
    <name type="scientific">Pseudomonas phage Iggy</name>
    <dbReference type="NCBI Taxonomy" id="2592193"/>
    <lineage>
        <taxon>Viruses</taxon>
        <taxon>Duplodnaviria</taxon>
        <taxon>Heunggongvirae</taxon>
        <taxon>Uroviricota</taxon>
        <taxon>Caudoviricetes</taxon>
        <taxon>Queuovirinae</taxon>
        <taxon>Iggyvirus</taxon>
        <taxon>Iggyvirus iggy</taxon>
    </lineage>
</organism>
<proteinExistence type="predicted"/>
<keyword evidence="2" id="KW-1185">Reference proteome</keyword>